<evidence type="ECO:0000256" key="1">
    <source>
        <dbReference type="SAM" id="Phobius"/>
    </source>
</evidence>
<feature type="transmembrane region" description="Helical" evidence="1">
    <location>
        <begin position="6"/>
        <end position="26"/>
    </location>
</feature>
<gene>
    <name evidence="2" type="ORF">FX981_02247</name>
</gene>
<keyword evidence="1" id="KW-1133">Transmembrane helix</keyword>
<keyword evidence="3" id="KW-1185">Reference proteome</keyword>
<protein>
    <submittedName>
        <fullName evidence="2">Uncharacterized protein</fullName>
    </submittedName>
</protein>
<evidence type="ECO:0000313" key="2">
    <source>
        <dbReference type="EMBL" id="QEK64004.1"/>
    </source>
</evidence>
<accession>A0A5C0WIY0</accession>
<organism evidence="2 3">
    <name type="scientific">Bacillus safensis</name>
    <dbReference type="NCBI Taxonomy" id="561879"/>
    <lineage>
        <taxon>Bacteria</taxon>
        <taxon>Bacillati</taxon>
        <taxon>Bacillota</taxon>
        <taxon>Bacilli</taxon>
        <taxon>Bacillales</taxon>
        <taxon>Bacillaceae</taxon>
        <taxon>Bacillus</taxon>
    </lineage>
</organism>
<keyword evidence="1" id="KW-0812">Transmembrane</keyword>
<name>A0A5C0WIY0_BACIA</name>
<feature type="transmembrane region" description="Helical" evidence="1">
    <location>
        <begin position="47"/>
        <end position="66"/>
    </location>
</feature>
<sequence>MNGIDILENASKLGQLILFFSGYALYWKLVKTKKERPLTKYENFLKFFVMLGMVIYFLSFLCLNLWA</sequence>
<evidence type="ECO:0000313" key="3">
    <source>
        <dbReference type="Proteomes" id="UP000325032"/>
    </source>
</evidence>
<keyword evidence="1" id="KW-0472">Membrane</keyword>
<proteinExistence type="predicted"/>
<dbReference type="AlphaFoldDB" id="A0A5C0WIY0"/>
<dbReference type="EMBL" id="CP043404">
    <property type="protein sequence ID" value="QEK64004.1"/>
    <property type="molecule type" value="Genomic_DNA"/>
</dbReference>
<dbReference type="Proteomes" id="UP000325032">
    <property type="component" value="Chromosome"/>
</dbReference>
<reference evidence="2 3" key="1">
    <citation type="journal article" date="2018" name="Plant Biotechnol. Rep.">
        <title>Diversity and antifungal activity of endophytic bacteria associated with Panax ginseng seedlings.</title>
        <authorList>
            <person name="Park J.M."/>
            <person name="Hong C.E."/>
            <person name="Jo S.H."/>
        </authorList>
    </citation>
    <scope>NUCLEOTIDE SEQUENCE [LARGE SCALE GENOMIC DNA]</scope>
    <source>
        <strain evidence="2 3">PgKB20</strain>
    </source>
</reference>